<reference evidence="8 9" key="1">
    <citation type="submission" date="2018-12" db="EMBL/GenBank/DDBJ databases">
        <title>Complete genome of Litorilituus sediminis.</title>
        <authorList>
            <person name="Liu A."/>
            <person name="Rong J."/>
        </authorList>
    </citation>
    <scope>NUCLEOTIDE SEQUENCE [LARGE SCALE GENOMIC DNA]</scope>
    <source>
        <strain evidence="8 9">JCM 17549</strain>
    </source>
</reference>
<gene>
    <name evidence="8" type="ORF">EMK97_09505</name>
</gene>
<evidence type="ECO:0000256" key="4">
    <source>
        <dbReference type="ARBA" id="ARBA00022801"/>
    </source>
</evidence>
<evidence type="ECO:0000256" key="5">
    <source>
        <dbReference type="ARBA" id="ARBA00023295"/>
    </source>
</evidence>
<feature type="domain" description="Glycoside hydrolase family 3 N-terminal" evidence="7">
    <location>
        <begin position="45"/>
        <end position="374"/>
    </location>
</feature>
<comment type="similarity">
    <text evidence="2">Belongs to the glycosyl hydrolase 3 family.</text>
</comment>
<accession>A0A4P6P3M5</accession>
<evidence type="ECO:0000256" key="2">
    <source>
        <dbReference type="ARBA" id="ARBA00005336"/>
    </source>
</evidence>
<dbReference type="EMBL" id="CP034759">
    <property type="protein sequence ID" value="QBG35933.1"/>
    <property type="molecule type" value="Genomic_DNA"/>
</dbReference>
<dbReference type="SUPFAM" id="SSF51445">
    <property type="entry name" value="(Trans)glycosidases"/>
    <property type="match status" value="1"/>
</dbReference>
<dbReference type="InterPro" id="IPR001764">
    <property type="entry name" value="Glyco_hydro_3_N"/>
</dbReference>
<dbReference type="PANTHER" id="PTHR30480">
    <property type="entry name" value="BETA-HEXOSAMINIDASE-RELATED"/>
    <property type="match status" value="1"/>
</dbReference>
<evidence type="ECO:0000313" key="9">
    <source>
        <dbReference type="Proteomes" id="UP000290244"/>
    </source>
</evidence>
<dbReference type="OrthoDB" id="9786661at2"/>
<keyword evidence="4 8" id="KW-0378">Hydrolase</keyword>
<name>A0A4P6P3M5_9GAMM</name>
<protein>
    <recommendedName>
        <fullName evidence="3">beta-N-acetylhexosaminidase</fullName>
        <ecNumber evidence="3">3.2.1.52</ecNumber>
    </recommendedName>
</protein>
<evidence type="ECO:0000256" key="1">
    <source>
        <dbReference type="ARBA" id="ARBA00001231"/>
    </source>
</evidence>
<dbReference type="AlphaFoldDB" id="A0A4P6P3M5"/>
<dbReference type="RefSeq" id="WP_130601592.1">
    <property type="nucleotide sequence ID" value="NZ_CP034759.1"/>
</dbReference>
<dbReference type="KEGG" id="lsd:EMK97_09505"/>
<feature type="coiled-coil region" evidence="6">
    <location>
        <begin position="341"/>
        <end position="375"/>
    </location>
</feature>
<keyword evidence="6" id="KW-0175">Coiled coil</keyword>
<proteinExistence type="inferred from homology"/>
<dbReference type="GO" id="GO:0004563">
    <property type="term" value="F:beta-N-acetylhexosaminidase activity"/>
    <property type="evidence" value="ECO:0007669"/>
    <property type="project" value="UniProtKB-EC"/>
</dbReference>
<dbReference type="Proteomes" id="UP000290244">
    <property type="component" value="Chromosome"/>
</dbReference>
<dbReference type="Gene3D" id="3.40.50.1700">
    <property type="entry name" value="Glycoside hydrolase family 3 C-terminal domain"/>
    <property type="match status" value="1"/>
</dbReference>
<dbReference type="PANTHER" id="PTHR30480:SF13">
    <property type="entry name" value="BETA-HEXOSAMINIDASE"/>
    <property type="match status" value="1"/>
</dbReference>
<dbReference type="Gene3D" id="3.20.20.300">
    <property type="entry name" value="Glycoside hydrolase, family 3, N-terminal domain"/>
    <property type="match status" value="1"/>
</dbReference>
<dbReference type="InterPro" id="IPR036881">
    <property type="entry name" value="Glyco_hydro_3_C_sf"/>
</dbReference>
<dbReference type="InterPro" id="IPR017853">
    <property type="entry name" value="GH"/>
</dbReference>
<keyword evidence="9" id="KW-1185">Reference proteome</keyword>
<evidence type="ECO:0000259" key="7">
    <source>
        <dbReference type="Pfam" id="PF00933"/>
    </source>
</evidence>
<dbReference type="InterPro" id="IPR050226">
    <property type="entry name" value="NagZ_Beta-hexosaminidase"/>
</dbReference>
<dbReference type="GO" id="GO:0009254">
    <property type="term" value="P:peptidoglycan turnover"/>
    <property type="evidence" value="ECO:0007669"/>
    <property type="project" value="TreeGrafter"/>
</dbReference>
<dbReference type="EC" id="3.2.1.52" evidence="3"/>
<evidence type="ECO:0000313" key="8">
    <source>
        <dbReference type="EMBL" id="QBG35933.1"/>
    </source>
</evidence>
<keyword evidence="5" id="KW-0326">Glycosidase</keyword>
<evidence type="ECO:0000256" key="3">
    <source>
        <dbReference type="ARBA" id="ARBA00012663"/>
    </source>
</evidence>
<comment type="catalytic activity">
    <reaction evidence="1">
        <text>Hydrolysis of terminal non-reducing N-acetyl-D-hexosamine residues in N-acetyl-beta-D-hexosaminides.</text>
        <dbReference type="EC" id="3.2.1.52"/>
    </reaction>
</comment>
<dbReference type="GO" id="GO:0005975">
    <property type="term" value="P:carbohydrate metabolic process"/>
    <property type="evidence" value="ECO:0007669"/>
    <property type="project" value="InterPro"/>
</dbReference>
<dbReference type="Pfam" id="PF00933">
    <property type="entry name" value="Glyco_hydro_3"/>
    <property type="match status" value="1"/>
</dbReference>
<dbReference type="InterPro" id="IPR036962">
    <property type="entry name" value="Glyco_hydro_3_N_sf"/>
</dbReference>
<organism evidence="8 9">
    <name type="scientific">Litorilituus sediminis</name>
    <dbReference type="NCBI Taxonomy" id="718192"/>
    <lineage>
        <taxon>Bacteria</taxon>
        <taxon>Pseudomonadati</taxon>
        <taxon>Pseudomonadota</taxon>
        <taxon>Gammaproteobacteria</taxon>
        <taxon>Alteromonadales</taxon>
        <taxon>Colwelliaceae</taxon>
        <taxon>Litorilituus</taxon>
    </lineage>
</organism>
<evidence type="ECO:0000256" key="6">
    <source>
        <dbReference type="SAM" id="Coils"/>
    </source>
</evidence>
<sequence>MTKPLDNEPLVFSELEKLVAQKITLDIRHFAQSDDADAQVGVTELPAELAEMITQSNLGSVVLFAENFANTEQVVKLTHDLQQAALASAAAKPLIISVDQEGGRVFRFAQGTAFAGNMALGATQNNHGVKLTEQVNTAIVKELLALGINNNYAPVVDVNNNSKNPVINTRAYGDNPEWVAKHGIAATKAIQAQGVMATLKHFPGHGDTYVDSHLGLPRVDHEFAHINANELVPFKQAIAEVKPAMIMTAHIQYPALDSSTFTSKSGEQLIIPATMSRKILHDLLRVEMKFDGIIATDALDMAGIAHFYQPVDAVVATFVAGADLAVMPFKVRKPSDINKFYHFIKQVAAKLEQKIEQAEITQAELEQSLARINRYKVAYINSVELAKTPLAQQQQQAQQVVANTEHLALEQSLMTEAVVLAKTDAKLLPLATAKPKNIHIIVENDLELAALSHAIEQAFHQAQCAKANITALVASKVKVADKASLDNFITSADLVIASINVRTASLVDLGGMDDLLATQFAKEKGTSINYADVVEQQLVKAQQAGIKRIVIARGSPYLMSKYTQLSNVLFCSFDDRSYLHQGQALSPGYNASLAILLGNQAARGVLPVQL</sequence>